<dbReference type="AlphaFoldDB" id="A0A3E0HCY4"/>
<organism evidence="1 2">
    <name type="scientific">Kutzneria buriramensis</name>
    <dbReference type="NCBI Taxonomy" id="1045776"/>
    <lineage>
        <taxon>Bacteria</taxon>
        <taxon>Bacillati</taxon>
        <taxon>Actinomycetota</taxon>
        <taxon>Actinomycetes</taxon>
        <taxon>Pseudonocardiales</taxon>
        <taxon>Pseudonocardiaceae</taxon>
        <taxon>Kutzneria</taxon>
    </lineage>
</organism>
<sequence length="217" mass="25277">MAQEGNPVLLAFSRGKDSIAAWLALREYGIEVVPYHLYSIPGLKFVDESLKAFEDFFDTKIIDLPHPSLYRWLTSYVFTPPERWPIIQASGITEPTYEEVADGIRADYDLAGAWNIDGVRAADSPMRRMAMSTHGPVREHTRKMSVIWDWQIADIRQCLKRHAVQLPIDYEWFGRSFDGIDYRFLEPVRSNAPDDYARIVSWFPLVELEFFRRDLTR</sequence>
<evidence type="ECO:0008006" key="3">
    <source>
        <dbReference type="Google" id="ProtNLM"/>
    </source>
</evidence>
<proteinExistence type="predicted"/>
<comment type="caution">
    <text evidence="1">The sequence shown here is derived from an EMBL/GenBank/DDBJ whole genome shotgun (WGS) entry which is preliminary data.</text>
</comment>
<dbReference type="SUPFAM" id="SSF52402">
    <property type="entry name" value="Adenine nucleotide alpha hydrolases-like"/>
    <property type="match status" value="1"/>
</dbReference>
<evidence type="ECO:0000313" key="2">
    <source>
        <dbReference type="Proteomes" id="UP000256269"/>
    </source>
</evidence>
<dbReference type="OrthoDB" id="5081882at2"/>
<protein>
    <recommendedName>
        <fullName evidence="3">Phosphoadenosine phosphosulfate reductase family protein</fullName>
    </recommendedName>
</protein>
<name>A0A3E0HCY4_9PSEU</name>
<evidence type="ECO:0000313" key="1">
    <source>
        <dbReference type="EMBL" id="REH42705.1"/>
    </source>
</evidence>
<dbReference type="RefSeq" id="WP_116177514.1">
    <property type="nucleotide sequence ID" value="NZ_CP144375.1"/>
</dbReference>
<keyword evidence="2" id="KW-1185">Reference proteome</keyword>
<gene>
    <name evidence="1" type="ORF">BCF44_110202</name>
</gene>
<dbReference type="InterPro" id="IPR014729">
    <property type="entry name" value="Rossmann-like_a/b/a_fold"/>
</dbReference>
<dbReference type="Proteomes" id="UP000256269">
    <property type="component" value="Unassembled WGS sequence"/>
</dbReference>
<accession>A0A3E0HCY4</accession>
<dbReference type="Gene3D" id="3.40.50.620">
    <property type="entry name" value="HUPs"/>
    <property type="match status" value="1"/>
</dbReference>
<reference evidence="1 2" key="1">
    <citation type="submission" date="2018-08" db="EMBL/GenBank/DDBJ databases">
        <title>Genomic Encyclopedia of Archaeal and Bacterial Type Strains, Phase II (KMG-II): from individual species to whole genera.</title>
        <authorList>
            <person name="Goeker M."/>
        </authorList>
    </citation>
    <scope>NUCLEOTIDE SEQUENCE [LARGE SCALE GENOMIC DNA]</scope>
    <source>
        <strain evidence="1 2">DSM 45791</strain>
    </source>
</reference>
<dbReference type="EMBL" id="QUNO01000010">
    <property type="protein sequence ID" value="REH42705.1"/>
    <property type="molecule type" value="Genomic_DNA"/>
</dbReference>